<dbReference type="EMBL" id="JACJID010000005">
    <property type="protein sequence ID" value="MBA8929501.1"/>
    <property type="molecule type" value="Genomic_DNA"/>
</dbReference>
<sequence>MIGGVLGLPPAGPTRFTLDDRVFELSVLDARTWVEALVLEAPGCWWRLIPLHLDGCGAEVVYQRLLDPEDGLDLDDLEQVAERVLGYACGVDFHLARNLAVSVYGNWLAFDGWCVGAGFSPLTEPIGRLLAAALAWRRSLCTTESEARALEAELSAVPVRTASGRPREATVGQWTAEQEERMFLGALETLGRRGNR</sequence>
<dbReference type="RefSeq" id="WP_182839415.1">
    <property type="nucleotide sequence ID" value="NZ_BAAABQ010000017.1"/>
</dbReference>
<dbReference type="Proteomes" id="UP000517916">
    <property type="component" value="Unassembled WGS sequence"/>
</dbReference>
<evidence type="ECO:0000313" key="1">
    <source>
        <dbReference type="EMBL" id="MBA8929501.1"/>
    </source>
</evidence>
<reference evidence="1 2" key="1">
    <citation type="submission" date="2020-08" db="EMBL/GenBank/DDBJ databases">
        <title>Genomic Encyclopedia of Archaeal and Bacterial Type Strains, Phase II (KMG-II): from individual species to whole genera.</title>
        <authorList>
            <person name="Goeker M."/>
        </authorList>
    </citation>
    <scope>NUCLEOTIDE SEQUENCE [LARGE SCALE GENOMIC DNA]</scope>
    <source>
        <strain evidence="1 2">DSM 43850</strain>
    </source>
</reference>
<proteinExistence type="predicted"/>
<evidence type="ECO:0008006" key="3">
    <source>
        <dbReference type="Google" id="ProtNLM"/>
    </source>
</evidence>
<organism evidence="1 2">
    <name type="scientific">Kutzneria viridogrisea</name>
    <dbReference type="NCBI Taxonomy" id="47990"/>
    <lineage>
        <taxon>Bacteria</taxon>
        <taxon>Bacillati</taxon>
        <taxon>Actinomycetota</taxon>
        <taxon>Actinomycetes</taxon>
        <taxon>Pseudonocardiales</taxon>
        <taxon>Pseudonocardiaceae</taxon>
        <taxon>Kutzneria</taxon>
    </lineage>
</organism>
<accession>A0ABR6BRF1</accession>
<name>A0ABR6BRF1_9PSEU</name>
<protein>
    <recommendedName>
        <fullName evidence="3">SUKH-4 immunity protein of toxin-antitoxin system</fullName>
    </recommendedName>
</protein>
<comment type="caution">
    <text evidence="1">The sequence shown here is derived from an EMBL/GenBank/DDBJ whole genome shotgun (WGS) entry which is preliminary data.</text>
</comment>
<keyword evidence="2" id="KW-1185">Reference proteome</keyword>
<evidence type="ECO:0000313" key="2">
    <source>
        <dbReference type="Proteomes" id="UP000517916"/>
    </source>
</evidence>
<gene>
    <name evidence="1" type="ORF">BC739_006719</name>
</gene>